<dbReference type="AlphaFoldDB" id="A0AAW5NUB2"/>
<name>A0AAW5NUB2_9BACE</name>
<dbReference type="EMBL" id="CP103141">
    <property type="protein sequence ID" value="UVQ76620.1"/>
    <property type="molecule type" value="Genomic_DNA"/>
</dbReference>
<protein>
    <submittedName>
        <fullName evidence="3">SGNH/GDSL hydrolase family protein</fullName>
    </submittedName>
</protein>
<dbReference type="Proteomes" id="UP001204548">
    <property type="component" value="Unassembled WGS sequence"/>
</dbReference>
<dbReference type="CDD" id="cd01834">
    <property type="entry name" value="SGNH_hydrolase_like_2"/>
    <property type="match status" value="1"/>
</dbReference>
<sequence>MNCKINVKVFFLLFLVCTCCNSLCAQSAIPPFKKGERVVFVGNSITHGGHYHSFVWLYYMTRFPNKPITIMNAGIGGESAWDIKDRLDYDVFDRKPTYVTLTFGMNDTGYDIFWKENAKELSEQRIEKSLESFREIEKRLLAENKMTKVLIGGSPYDETTKLNSLLFLHKNDAILKIIDAQRKAAKKNGWGFVDFNQPMVQISLEEQKKDSTFTFCRVDRIHPDNDGQMVMAYLFLKAQGLDGVEVSDVSIDANNKNLLSHRNCKVSGLKKEAGSLSFDYLANSLPYPLDSIPRHGWGNKRSQRDAMDLVPFMEEFNQERLQVTNLGKGHYRLTIDGLFIDNVSSEQLEDGINLADYPNTPQYQQAMKIMYLNEERFEVEKRFREYLWTEYSFLKKEGLLFADNEEAVNKLREYLPKDGFLRMSYEWYTKAMYPEIREVWSKYMKTIVDTIYKMNKPTTHKVKLTKID</sequence>
<keyword evidence="5" id="KW-1185">Reference proteome</keyword>
<feature type="domain" description="SGNH hydrolase-type esterase" evidence="2">
    <location>
        <begin position="40"/>
        <end position="228"/>
    </location>
</feature>
<feature type="signal peptide" evidence="1">
    <location>
        <begin position="1"/>
        <end position="27"/>
    </location>
</feature>
<dbReference type="Pfam" id="PF13472">
    <property type="entry name" value="Lipase_GDSL_2"/>
    <property type="match status" value="1"/>
</dbReference>
<feature type="chain" id="PRO_5043509900" evidence="1">
    <location>
        <begin position="28"/>
        <end position="468"/>
    </location>
</feature>
<dbReference type="GeneID" id="69588838"/>
<evidence type="ECO:0000313" key="3">
    <source>
        <dbReference type="EMBL" id="MCS2792035.1"/>
    </source>
</evidence>
<reference evidence="3" key="1">
    <citation type="submission" date="2022-08" db="EMBL/GenBank/DDBJ databases">
        <title>Genome Sequencing of Bacteroides fragilis Group Isolates with Nanopore Technology.</title>
        <authorList>
            <person name="Tisza M.J."/>
            <person name="Smith D."/>
            <person name="Dekker J.P."/>
        </authorList>
    </citation>
    <scope>NUCLEOTIDE SEQUENCE</scope>
    <source>
        <strain evidence="3">BFG-351</strain>
        <strain evidence="4">BFG-527</strain>
    </source>
</reference>
<accession>A0AAW5NUB2</accession>
<dbReference type="SUPFAM" id="SSF52266">
    <property type="entry name" value="SGNH hydrolase"/>
    <property type="match status" value="1"/>
</dbReference>
<keyword evidence="3" id="KW-0378">Hydrolase</keyword>
<dbReference type="InterPro" id="IPR036514">
    <property type="entry name" value="SGNH_hydro_sf"/>
</dbReference>
<dbReference type="EMBL" id="JANUTS010000001">
    <property type="protein sequence ID" value="MCS2792035.1"/>
    <property type="molecule type" value="Genomic_DNA"/>
</dbReference>
<evidence type="ECO:0000256" key="1">
    <source>
        <dbReference type="SAM" id="SignalP"/>
    </source>
</evidence>
<dbReference type="PANTHER" id="PTHR30383:SF5">
    <property type="entry name" value="SGNH HYDROLASE-TYPE ESTERASE DOMAIN-CONTAINING PROTEIN"/>
    <property type="match status" value="1"/>
</dbReference>
<dbReference type="InterPro" id="IPR013830">
    <property type="entry name" value="SGNH_hydro"/>
</dbReference>
<proteinExistence type="predicted"/>
<evidence type="ECO:0000259" key="2">
    <source>
        <dbReference type="Pfam" id="PF13472"/>
    </source>
</evidence>
<dbReference type="GO" id="GO:0004622">
    <property type="term" value="F:phosphatidylcholine lysophospholipase activity"/>
    <property type="evidence" value="ECO:0007669"/>
    <property type="project" value="TreeGrafter"/>
</dbReference>
<evidence type="ECO:0000313" key="6">
    <source>
        <dbReference type="Proteomes" id="UP001204548"/>
    </source>
</evidence>
<evidence type="ECO:0000313" key="5">
    <source>
        <dbReference type="Proteomes" id="UP001060104"/>
    </source>
</evidence>
<dbReference type="PANTHER" id="PTHR30383">
    <property type="entry name" value="THIOESTERASE 1/PROTEASE 1/LYSOPHOSPHOLIPASE L1"/>
    <property type="match status" value="1"/>
</dbReference>
<evidence type="ECO:0000313" key="4">
    <source>
        <dbReference type="EMBL" id="UVQ76620.1"/>
    </source>
</evidence>
<dbReference type="InterPro" id="IPR051532">
    <property type="entry name" value="Ester_Hydrolysis_Enzymes"/>
</dbReference>
<keyword evidence="1" id="KW-0732">Signal</keyword>
<dbReference type="Proteomes" id="UP001060104">
    <property type="component" value="Chromosome"/>
</dbReference>
<dbReference type="RefSeq" id="WP_022301544.1">
    <property type="nucleotide sequence ID" value="NZ_CABMFH010000001.1"/>
</dbReference>
<gene>
    <name evidence="3" type="ORF">NXW97_08460</name>
    <name evidence="4" type="ORF">NXY30_09710</name>
</gene>
<dbReference type="Gene3D" id="3.40.50.1110">
    <property type="entry name" value="SGNH hydrolase"/>
    <property type="match status" value="1"/>
</dbReference>
<organism evidence="3 6">
    <name type="scientific">Bacteroides faecis</name>
    <dbReference type="NCBI Taxonomy" id="674529"/>
    <lineage>
        <taxon>Bacteria</taxon>
        <taxon>Pseudomonadati</taxon>
        <taxon>Bacteroidota</taxon>
        <taxon>Bacteroidia</taxon>
        <taxon>Bacteroidales</taxon>
        <taxon>Bacteroidaceae</taxon>
        <taxon>Bacteroides</taxon>
    </lineage>
</organism>